<evidence type="ECO:0000313" key="3">
    <source>
        <dbReference type="Proteomes" id="UP001165121"/>
    </source>
</evidence>
<protein>
    <submittedName>
        <fullName evidence="2">Unnamed protein product</fullName>
    </submittedName>
</protein>
<keyword evidence="3" id="KW-1185">Reference proteome</keyword>
<proteinExistence type="predicted"/>
<dbReference type="AlphaFoldDB" id="A0A9W6TLD3"/>
<dbReference type="EMBL" id="BSXT01000037">
    <property type="protein sequence ID" value="GMF15560.1"/>
    <property type="molecule type" value="Genomic_DNA"/>
</dbReference>
<name>A0A9W6TLD3_9STRA</name>
<organism evidence="2 3">
    <name type="scientific">Phytophthora fragariaefolia</name>
    <dbReference type="NCBI Taxonomy" id="1490495"/>
    <lineage>
        <taxon>Eukaryota</taxon>
        <taxon>Sar</taxon>
        <taxon>Stramenopiles</taxon>
        <taxon>Oomycota</taxon>
        <taxon>Peronosporomycetes</taxon>
        <taxon>Peronosporales</taxon>
        <taxon>Peronosporaceae</taxon>
        <taxon>Phytophthora</taxon>
    </lineage>
</organism>
<feature type="region of interest" description="Disordered" evidence="1">
    <location>
        <begin position="1"/>
        <end position="33"/>
    </location>
</feature>
<accession>A0A9W6TLD3</accession>
<reference evidence="2" key="1">
    <citation type="submission" date="2023-04" db="EMBL/GenBank/DDBJ databases">
        <title>Phytophthora fragariaefolia NBRC 109709.</title>
        <authorList>
            <person name="Ichikawa N."/>
            <person name="Sato H."/>
            <person name="Tonouchi N."/>
        </authorList>
    </citation>
    <scope>NUCLEOTIDE SEQUENCE</scope>
    <source>
        <strain evidence="2">NBRC 109709</strain>
    </source>
</reference>
<gene>
    <name evidence="2" type="ORF">Pfra01_000047100</name>
</gene>
<feature type="region of interest" description="Disordered" evidence="1">
    <location>
        <begin position="52"/>
        <end position="117"/>
    </location>
</feature>
<evidence type="ECO:0000313" key="2">
    <source>
        <dbReference type="EMBL" id="GMF15560.1"/>
    </source>
</evidence>
<dbReference type="Proteomes" id="UP001165121">
    <property type="component" value="Unassembled WGS sequence"/>
</dbReference>
<feature type="compositionally biased region" description="Gly residues" evidence="1">
    <location>
        <begin position="106"/>
        <end position="117"/>
    </location>
</feature>
<comment type="caution">
    <text evidence="2">The sequence shown here is derived from an EMBL/GenBank/DDBJ whole genome shotgun (WGS) entry which is preliminary data.</text>
</comment>
<evidence type="ECO:0000256" key="1">
    <source>
        <dbReference type="SAM" id="MobiDB-lite"/>
    </source>
</evidence>
<feature type="compositionally biased region" description="Polar residues" evidence="1">
    <location>
        <begin position="75"/>
        <end position="100"/>
    </location>
</feature>
<sequence length="117" mass="12484">MVTSGEPSLEPKISSPSRWAGVGTLGEQVGGSDSVEYISSSTRRWTWLRLDSTEPKTGNPGWRGRKHTLYGWGSGTQSHQERQGSPTPMSSAYSHQSTLVDNHGKLAGGANGTDGPK</sequence>